<dbReference type="OrthoDB" id="2153609at2759"/>
<feature type="compositionally biased region" description="Basic and acidic residues" evidence="1">
    <location>
        <begin position="30"/>
        <end position="42"/>
    </location>
</feature>
<organism evidence="3 4">
    <name type="scientific">Perkinsus olseni</name>
    <name type="common">Perkinsus atlanticus</name>
    <dbReference type="NCBI Taxonomy" id="32597"/>
    <lineage>
        <taxon>Eukaryota</taxon>
        <taxon>Sar</taxon>
        <taxon>Alveolata</taxon>
        <taxon>Perkinsozoa</taxon>
        <taxon>Perkinsea</taxon>
        <taxon>Perkinsida</taxon>
        <taxon>Perkinsidae</taxon>
        <taxon>Perkinsus</taxon>
    </lineage>
</organism>
<dbReference type="InterPro" id="IPR032675">
    <property type="entry name" value="LRR_dom_sf"/>
</dbReference>
<dbReference type="GO" id="GO:0031146">
    <property type="term" value="P:SCF-dependent proteasomal ubiquitin-dependent protein catabolic process"/>
    <property type="evidence" value="ECO:0007669"/>
    <property type="project" value="TreeGrafter"/>
</dbReference>
<dbReference type="Pfam" id="PF25372">
    <property type="entry name" value="DUF7885"/>
    <property type="match status" value="1"/>
</dbReference>
<sequence>MPFSTSSRPSEGSDARQPGLGAFLRRKGIGVKERGDEGDVKLTEMSGHKTSPVTLSRPTTSKPPPATALEQTLEDKEVAVDPRKFSPGGDGQRGLNDLPDEMLQIILQYIPPENKINSSPFGSLGLTCARLEHLVRTFNGSNQLWITRGENKPITDEFVLRTFRRRRGVSRVVLHGLATLSSDTFIRMAQLPSEYYKNFVEIELCDCKKLNATCLNTFIKKCPSLARLGLFDIPAATANLTFNCIREACKNLKIIRVGAHDCKFTSRMSKNGLSNITMPLRDSPSCLEEIILLRLDMAKIGQCGLDMIADRLQASLLRLDLSNPKGECPSVESLGKLSRLEGLRLAGWSFSSEALTSALASLKELKLLDLSESSIDDAGLSLLSKTMPRIRWLRLRGCRSVSDDGVISILENCNQLEMLDLSYNRKISRAILQRLRCVASKERFKGLGIKETNLDFCLTSELQSCLYRHTGRVISTEVFKSVYYSHNYEWREFEWQP</sequence>
<dbReference type="Proteomes" id="UP000541610">
    <property type="component" value="Unassembled WGS sequence"/>
</dbReference>
<dbReference type="SUPFAM" id="SSF52047">
    <property type="entry name" value="RNI-like"/>
    <property type="match status" value="1"/>
</dbReference>
<comment type="caution">
    <text evidence="3">The sequence shown here is derived from an EMBL/GenBank/DDBJ whole genome shotgun (WGS) entry which is preliminary data.</text>
</comment>
<accession>A0A7J6NSQ1</accession>
<evidence type="ECO:0000313" key="3">
    <source>
        <dbReference type="EMBL" id="KAF4686567.1"/>
    </source>
</evidence>
<dbReference type="EMBL" id="JABANP010000217">
    <property type="protein sequence ID" value="KAF4686567.1"/>
    <property type="molecule type" value="Genomic_DNA"/>
</dbReference>
<dbReference type="AlphaFoldDB" id="A0A7J6NSQ1"/>
<name>A0A7J6NSQ1_PEROL</name>
<dbReference type="SMART" id="SM00367">
    <property type="entry name" value="LRR_CC"/>
    <property type="match status" value="3"/>
</dbReference>
<gene>
    <name evidence="3" type="ORF">FOZ60_005075</name>
</gene>
<proteinExistence type="predicted"/>
<dbReference type="InterPro" id="IPR001810">
    <property type="entry name" value="F-box_dom"/>
</dbReference>
<feature type="compositionally biased region" description="Polar residues" evidence="1">
    <location>
        <begin position="48"/>
        <end position="60"/>
    </location>
</feature>
<dbReference type="Gene3D" id="3.80.10.10">
    <property type="entry name" value="Ribonuclease Inhibitor"/>
    <property type="match status" value="1"/>
</dbReference>
<dbReference type="GO" id="GO:0019005">
    <property type="term" value="C:SCF ubiquitin ligase complex"/>
    <property type="evidence" value="ECO:0007669"/>
    <property type="project" value="TreeGrafter"/>
</dbReference>
<dbReference type="InterPro" id="IPR006553">
    <property type="entry name" value="Leu-rich_rpt_Cys-con_subtyp"/>
</dbReference>
<feature type="domain" description="F-box" evidence="2">
    <location>
        <begin position="92"/>
        <end position="148"/>
    </location>
</feature>
<dbReference type="InterPro" id="IPR057207">
    <property type="entry name" value="FBXL15_LRR"/>
</dbReference>
<dbReference type="PANTHER" id="PTHR13318">
    <property type="entry name" value="PARTNER OF PAIRED, ISOFORM B-RELATED"/>
    <property type="match status" value="1"/>
</dbReference>
<dbReference type="PROSITE" id="PS50181">
    <property type="entry name" value="FBOX"/>
    <property type="match status" value="1"/>
</dbReference>
<reference evidence="3 4" key="1">
    <citation type="submission" date="2020-04" db="EMBL/GenBank/DDBJ databases">
        <title>Perkinsus olseni comparative genomics.</title>
        <authorList>
            <person name="Bogema D.R."/>
        </authorList>
    </citation>
    <scope>NUCLEOTIDE SEQUENCE [LARGE SCALE GENOMIC DNA]</scope>
    <source>
        <strain evidence="3">00978-12</strain>
    </source>
</reference>
<evidence type="ECO:0000313" key="4">
    <source>
        <dbReference type="Proteomes" id="UP000541610"/>
    </source>
</evidence>
<feature type="compositionally biased region" description="Polar residues" evidence="1">
    <location>
        <begin position="1"/>
        <end position="10"/>
    </location>
</feature>
<feature type="region of interest" description="Disordered" evidence="1">
    <location>
        <begin position="1"/>
        <end position="67"/>
    </location>
</feature>
<evidence type="ECO:0000256" key="1">
    <source>
        <dbReference type="SAM" id="MobiDB-lite"/>
    </source>
</evidence>
<evidence type="ECO:0000259" key="2">
    <source>
        <dbReference type="PROSITE" id="PS50181"/>
    </source>
</evidence>
<protein>
    <recommendedName>
        <fullName evidence="2">F-box domain-containing protein</fullName>
    </recommendedName>
</protein>